<evidence type="ECO:0000259" key="2">
    <source>
        <dbReference type="Pfam" id="PF13115"/>
    </source>
</evidence>
<sequence>MKRFLTLFMTTIIAVTLAACGNSDADNQDHSMHENTDEVHPLEVELTVPSEITAGEAVEFKAHVFMDGEPLEADSMMFEVKKGDESIAMVDGEYQDNGDYTIDYTFEEAGTYEVIAHTDAMHQHTMPIEEVTVK</sequence>
<name>A0A6V7R6I2_9BACL</name>
<dbReference type="RefSeq" id="WP_186085084.1">
    <property type="nucleotide sequence ID" value="NZ_BMDB01000001.1"/>
</dbReference>
<dbReference type="InterPro" id="IPR032693">
    <property type="entry name" value="YtkA-like_dom"/>
</dbReference>
<evidence type="ECO:0000256" key="1">
    <source>
        <dbReference type="SAM" id="SignalP"/>
    </source>
</evidence>
<feature type="chain" id="PRO_5028368782" description="YtkA-like domain-containing protein" evidence="1">
    <location>
        <begin position="26"/>
        <end position="134"/>
    </location>
</feature>
<feature type="signal peptide" evidence="1">
    <location>
        <begin position="1"/>
        <end position="25"/>
    </location>
</feature>
<feature type="domain" description="YtkA-like" evidence="2">
    <location>
        <begin position="38"/>
        <end position="117"/>
    </location>
</feature>
<dbReference type="Proteomes" id="UP000521032">
    <property type="component" value="Unassembled WGS sequence"/>
</dbReference>
<reference evidence="3 4" key="1">
    <citation type="submission" date="2020-07" db="EMBL/GenBank/DDBJ databases">
        <authorList>
            <person name="Criscuolo A."/>
        </authorList>
    </citation>
    <scope>NUCLEOTIDE SEQUENCE [LARGE SCALE GENOMIC DNA]</scope>
    <source>
        <strain evidence="4">CIP 111030</strain>
    </source>
</reference>
<dbReference type="AlphaFoldDB" id="A0A6V7R6I2"/>
<dbReference type="InterPro" id="IPR013783">
    <property type="entry name" value="Ig-like_fold"/>
</dbReference>
<proteinExistence type="predicted"/>
<evidence type="ECO:0000313" key="3">
    <source>
        <dbReference type="EMBL" id="CAD2072628.1"/>
    </source>
</evidence>
<dbReference type="Gene3D" id="2.60.40.10">
    <property type="entry name" value="Immunoglobulins"/>
    <property type="match status" value="1"/>
</dbReference>
<evidence type="ECO:0000313" key="4">
    <source>
        <dbReference type="Proteomes" id="UP000521032"/>
    </source>
</evidence>
<accession>A0A6V7R6I2</accession>
<dbReference type="EMBL" id="CAJEWE010000006">
    <property type="protein sequence ID" value="CAD2072628.1"/>
    <property type="molecule type" value="Genomic_DNA"/>
</dbReference>
<dbReference type="Pfam" id="PF13115">
    <property type="entry name" value="YtkA"/>
    <property type="match status" value="1"/>
</dbReference>
<comment type="caution">
    <text evidence="3">The sequence shown here is derived from an EMBL/GenBank/DDBJ whole genome shotgun (WGS) entry which is preliminary data.</text>
</comment>
<protein>
    <recommendedName>
        <fullName evidence="2">YtkA-like domain-containing protein</fullName>
    </recommendedName>
</protein>
<gene>
    <name evidence="3" type="ORF">JEOSCH030_00342</name>
</gene>
<dbReference type="PROSITE" id="PS51257">
    <property type="entry name" value="PROKAR_LIPOPROTEIN"/>
    <property type="match status" value="1"/>
</dbReference>
<keyword evidence="4" id="KW-1185">Reference proteome</keyword>
<organism evidence="3 4">
    <name type="scientific">Phocicoccus schoeneichii</name>
    <dbReference type="NCBI Taxonomy" id="1812261"/>
    <lineage>
        <taxon>Bacteria</taxon>
        <taxon>Bacillati</taxon>
        <taxon>Bacillota</taxon>
        <taxon>Bacilli</taxon>
        <taxon>Bacillales</taxon>
        <taxon>Salinicoccaceae</taxon>
        <taxon>Phocicoccus</taxon>
    </lineage>
</organism>
<keyword evidence="1" id="KW-0732">Signal</keyword>